<reference evidence="2 3" key="1">
    <citation type="submission" date="2019-03" db="EMBL/GenBank/DDBJ databases">
        <title>First draft genome of Liparis tanakae, snailfish: a comprehensive survey of snailfish specific genes.</title>
        <authorList>
            <person name="Kim W."/>
            <person name="Song I."/>
            <person name="Jeong J.-H."/>
            <person name="Kim D."/>
            <person name="Kim S."/>
            <person name="Ryu S."/>
            <person name="Song J.Y."/>
            <person name="Lee S.K."/>
        </authorList>
    </citation>
    <scope>NUCLEOTIDE SEQUENCE [LARGE SCALE GENOMIC DNA]</scope>
    <source>
        <tissue evidence="2">Muscle</tissue>
    </source>
</reference>
<comment type="caution">
    <text evidence="2">The sequence shown here is derived from an EMBL/GenBank/DDBJ whole genome shotgun (WGS) entry which is preliminary data.</text>
</comment>
<protein>
    <submittedName>
        <fullName evidence="2">Contactin-associated protein-like 5</fullName>
    </submittedName>
</protein>
<dbReference type="AlphaFoldDB" id="A0A4Z2H9F2"/>
<feature type="compositionally biased region" description="Basic and acidic residues" evidence="1">
    <location>
        <begin position="1"/>
        <end position="11"/>
    </location>
</feature>
<accession>A0A4Z2H9F2</accession>
<gene>
    <name evidence="2" type="primary">CNTNAP5_2</name>
    <name evidence="2" type="ORF">EYF80_028419</name>
</gene>
<organism evidence="2 3">
    <name type="scientific">Liparis tanakae</name>
    <name type="common">Tanaka's snailfish</name>
    <dbReference type="NCBI Taxonomy" id="230148"/>
    <lineage>
        <taxon>Eukaryota</taxon>
        <taxon>Metazoa</taxon>
        <taxon>Chordata</taxon>
        <taxon>Craniata</taxon>
        <taxon>Vertebrata</taxon>
        <taxon>Euteleostomi</taxon>
        <taxon>Actinopterygii</taxon>
        <taxon>Neopterygii</taxon>
        <taxon>Teleostei</taxon>
        <taxon>Neoteleostei</taxon>
        <taxon>Acanthomorphata</taxon>
        <taxon>Eupercaria</taxon>
        <taxon>Perciformes</taxon>
        <taxon>Cottioidei</taxon>
        <taxon>Cottales</taxon>
        <taxon>Liparidae</taxon>
        <taxon>Liparis</taxon>
    </lineage>
</organism>
<evidence type="ECO:0000256" key="1">
    <source>
        <dbReference type="SAM" id="MobiDB-lite"/>
    </source>
</evidence>
<evidence type="ECO:0000313" key="3">
    <source>
        <dbReference type="Proteomes" id="UP000314294"/>
    </source>
</evidence>
<sequence>MIPDERGRGLRQEQQAPRTDAVRTERSSVLLLGVLVVKKPAEEQLLLRLLGDVPALRRREVAVWRRLSDDLQGKDSPCVEVSVSFDADSSVTYSFQEPFSVMRRPQPAGGARRAGEDVTFSFVTKRRPAMLLSGSSFSQLYIAVLLANNALSSRFSVYVPERYALAFIADDERAVA</sequence>
<feature type="region of interest" description="Disordered" evidence="1">
    <location>
        <begin position="1"/>
        <end position="22"/>
    </location>
</feature>
<proteinExistence type="predicted"/>
<name>A0A4Z2H9F2_9TELE</name>
<dbReference type="Proteomes" id="UP000314294">
    <property type="component" value="Unassembled WGS sequence"/>
</dbReference>
<keyword evidence="3" id="KW-1185">Reference proteome</keyword>
<dbReference type="EMBL" id="SRLO01000316">
    <property type="protein sequence ID" value="TNN61402.1"/>
    <property type="molecule type" value="Genomic_DNA"/>
</dbReference>
<dbReference type="SUPFAM" id="SSF49899">
    <property type="entry name" value="Concanavalin A-like lectins/glucanases"/>
    <property type="match status" value="1"/>
</dbReference>
<dbReference type="OrthoDB" id="26719at2759"/>
<evidence type="ECO:0000313" key="2">
    <source>
        <dbReference type="EMBL" id="TNN61402.1"/>
    </source>
</evidence>
<dbReference type="InterPro" id="IPR013320">
    <property type="entry name" value="ConA-like_dom_sf"/>
</dbReference>